<dbReference type="SUPFAM" id="SSF54427">
    <property type="entry name" value="NTF2-like"/>
    <property type="match status" value="1"/>
</dbReference>
<dbReference type="RefSeq" id="WP_119811257.1">
    <property type="nucleotide sequence ID" value="NZ_QYUP01000118.1"/>
</dbReference>
<reference evidence="3 4" key="1">
    <citation type="submission" date="2018-09" db="EMBL/GenBank/DDBJ databases">
        <authorList>
            <person name="Zhu H."/>
        </authorList>
    </citation>
    <scope>NUCLEOTIDE SEQUENCE [LARGE SCALE GENOMIC DNA]</scope>
    <source>
        <strain evidence="3 4">K1S02-61</strain>
    </source>
</reference>
<keyword evidence="4" id="KW-1185">Reference proteome</keyword>
<dbReference type="InterPro" id="IPR032710">
    <property type="entry name" value="NTF2-like_dom_sf"/>
</dbReference>
<proteinExistence type="predicted"/>
<dbReference type="Gene3D" id="3.10.450.50">
    <property type="match status" value="1"/>
</dbReference>
<dbReference type="InterPro" id="IPR027843">
    <property type="entry name" value="DUF4440"/>
</dbReference>
<evidence type="ECO:0000259" key="2">
    <source>
        <dbReference type="Pfam" id="PF14534"/>
    </source>
</evidence>
<comment type="caution">
    <text evidence="3">The sequence shown here is derived from an EMBL/GenBank/DDBJ whole genome shotgun (WGS) entry which is preliminary data.</text>
</comment>
<name>A0A418XSC5_9BURK</name>
<feature type="chain" id="PRO_5019310216" evidence="1">
    <location>
        <begin position="22"/>
        <end position="160"/>
    </location>
</feature>
<evidence type="ECO:0000256" key="1">
    <source>
        <dbReference type="SAM" id="SignalP"/>
    </source>
</evidence>
<gene>
    <name evidence="3" type="ORF">D3872_13510</name>
</gene>
<protein>
    <submittedName>
        <fullName evidence="3">DUF4440 domain-containing protein</fullName>
    </submittedName>
</protein>
<feature type="domain" description="DUF4440" evidence="2">
    <location>
        <begin position="33"/>
        <end position="133"/>
    </location>
</feature>
<sequence length="160" mass="16904">MKQLLLAPLFCAALAAAPCFAQTPPSVPLPADIDRVLKDYERAWSANDAPALTNLFLPDGMALPGGQPPARGAEQIRKAYSHGGAMPTYLRAIDYAVSGDMAYIAGGYGPVAAKEDMGKFVLVLRRVDGRWLIAADIENANMQMRPAPRPAKAAAPAAQG</sequence>
<evidence type="ECO:0000313" key="3">
    <source>
        <dbReference type="EMBL" id="RJG15386.1"/>
    </source>
</evidence>
<dbReference type="OrthoDB" id="9814425at2"/>
<feature type="signal peptide" evidence="1">
    <location>
        <begin position="1"/>
        <end position="21"/>
    </location>
</feature>
<keyword evidence="1" id="KW-0732">Signal</keyword>
<dbReference type="Proteomes" id="UP000284006">
    <property type="component" value="Unassembled WGS sequence"/>
</dbReference>
<dbReference type="AlphaFoldDB" id="A0A418XSC5"/>
<evidence type="ECO:0000313" key="4">
    <source>
        <dbReference type="Proteomes" id="UP000284006"/>
    </source>
</evidence>
<dbReference type="EMBL" id="QYUP01000118">
    <property type="protein sequence ID" value="RJG15386.1"/>
    <property type="molecule type" value="Genomic_DNA"/>
</dbReference>
<organism evidence="3 4">
    <name type="scientific">Massilia cavernae</name>
    <dbReference type="NCBI Taxonomy" id="2320864"/>
    <lineage>
        <taxon>Bacteria</taxon>
        <taxon>Pseudomonadati</taxon>
        <taxon>Pseudomonadota</taxon>
        <taxon>Betaproteobacteria</taxon>
        <taxon>Burkholderiales</taxon>
        <taxon>Oxalobacteraceae</taxon>
        <taxon>Telluria group</taxon>
        <taxon>Massilia</taxon>
    </lineage>
</organism>
<accession>A0A418XSC5</accession>
<dbReference type="Pfam" id="PF14534">
    <property type="entry name" value="DUF4440"/>
    <property type="match status" value="1"/>
</dbReference>